<reference evidence="9 10" key="1">
    <citation type="submission" date="2020-03" db="EMBL/GenBank/DDBJ databases">
        <title>Whole genome shotgun sequence of Phytohabitans suffuscus NBRC 105367.</title>
        <authorList>
            <person name="Komaki H."/>
            <person name="Tamura T."/>
        </authorList>
    </citation>
    <scope>NUCLEOTIDE SEQUENCE [LARGE SCALE GENOMIC DNA]</scope>
    <source>
        <strain evidence="9 10">NBRC 105367</strain>
    </source>
</reference>
<dbReference type="KEGG" id="psuu:Psuf_022640"/>
<protein>
    <recommendedName>
        <fullName evidence="6">Glycerol operon regulatory protein</fullName>
    </recommendedName>
</protein>
<dbReference type="SMART" id="SM00346">
    <property type="entry name" value="HTH_ICLR"/>
    <property type="match status" value="1"/>
</dbReference>
<dbReference type="InterPro" id="IPR005471">
    <property type="entry name" value="Tscrpt_reg_IclR_N"/>
</dbReference>
<dbReference type="EMBL" id="AP022871">
    <property type="protein sequence ID" value="BCB84951.1"/>
    <property type="molecule type" value="Genomic_DNA"/>
</dbReference>
<dbReference type="Gene3D" id="1.10.10.10">
    <property type="entry name" value="Winged helix-like DNA-binding domain superfamily/Winged helix DNA-binding domain"/>
    <property type="match status" value="1"/>
</dbReference>
<dbReference type="Gene3D" id="3.30.450.40">
    <property type="match status" value="1"/>
</dbReference>
<feature type="domain" description="HTH iclR-type" evidence="7">
    <location>
        <begin position="14"/>
        <end position="76"/>
    </location>
</feature>
<dbReference type="PANTHER" id="PTHR30136:SF24">
    <property type="entry name" value="HTH-TYPE TRANSCRIPTIONAL REPRESSOR ALLR"/>
    <property type="match status" value="1"/>
</dbReference>
<dbReference type="InterPro" id="IPR014757">
    <property type="entry name" value="Tscrpt_reg_IclR_C"/>
</dbReference>
<dbReference type="GO" id="GO:0006071">
    <property type="term" value="P:glycerol metabolic process"/>
    <property type="evidence" value="ECO:0007669"/>
    <property type="project" value="UniProtKB-KW"/>
</dbReference>
<dbReference type="Pfam" id="PF01614">
    <property type="entry name" value="IclR_C"/>
    <property type="match status" value="1"/>
</dbReference>
<evidence type="ECO:0000259" key="8">
    <source>
        <dbReference type="PROSITE" id="PS51078"/>
    </source>
</evidence>
<evidence type="ECO:0000313" key="9">
    <source>
        <dbReference type="EMBL" id="BCB84951.1"/>
    </source>
</evidence>
<reference evidence="9 10" key="2">
    <citation type="submission" date="2020-03" db="EMBL/GenBank/DDBJ databases">
        <authorList>
            <person name="Ichikawa N."/>
            <person name="Kimura A."/>
            <person name="Kitahashi Y."/>
            <person name="Uohara A."/>
        </authorList>
    </citation>
    <scope>NUCLEOTIDE SEQUENCE [LARGE SCALE GENOMIC DNA]</scope>
    <source>
        <strain evidence="9 10">NBRC 105367</strain>
    </source>
</reference>
<dbReference type="PROSITE" id="PS51077">
    <property type="entry name" value="HTH_ICLR"/>
    <property type="match status" value="1"/>
</dbReference>
<name>A0A6F8YG80_9ACTN</name>
<keyword evidence="3" id="KW-0238">DNA-binding</keyword>
<dbReference type="InterPro" id="IPR036390">
    <property type="entry name" value="WH_DNA-bd_sf"/>
</dbReference>
<evidence type="ECO:0000259" key="7">
    <source>
        <dbReference type="PROSITE" id="PS51077"/>
    </source>
</evidence>
<dbReference type="SUPFAM" id="SSF46785">
    <property type="entry name" value="Winged helix' DNA-binding domain"/>
    <property type="match status" value="1"/>
</dbReference>
<keyword evidence="4" id="KW-0804">Transcription</keyword>
<keyword evidence="1" id="KW-0319">Glycerol metabolism</keyword>
<dbReference type="FunFam" id="1.10.10.10:FF:000056">
    <property type="entry name" value="IclR family transcriptional regulator"/>
    <property type="match status" value="1"/>
</dbReference>
<keyword evidence="10" id="KW-1185">Reference proteome</keyword>
<dbReference type="GO" id="GO:0003677">
    <property type="term" value="F:DNA binding"/>
    <property type="evidence" value="ECO:0007669"/>
    <property type="project" value="UniProtKB-KW"/>
</dbReference>
<dbReference type="PANTHER" id="PTHR30136">
    <property type="entry name" value="HELIX-TURN-HELIX TRANSCRIPTIONAL REGULATOR, ICLR FAMILY"/>
    <property type="match status" value="1"/>
</dbReference>
<proteinExistence type="predicted"/>
<dbReference type="InterPro" id="IPR050707">
    <property type="entry name" value="HTH_MetabolicPath_Reg"/>
</dbReference>
<evidence type="ECO:0000256" key="4">
    <source>
        <dbReference type="ARBA" id="ARBA00023163"/>
    </source>
</evidence>
<evidence type="ECO:0000256" key="2">
    <source>
        <dbReference type="ARBA" id="ARBA00023015"/>
    </source>
</evidence>
<dbReference type="InterPro" id="IPR029016">
    <property type="entry name" value="GAF-like_dom_sf"/>
</dbReference>
<organism evidence="9 10">
    <name type="scientific">Phytohabitans suffuscus</name>
    <dbReference type="NCBI Taxonomy" id="624315"/>
    <lineage>
        <taxon>Bacteria</taxon>
        <taxon>Bacillati</taxon>
        <taxon>Actinomycetota</taxon>
        <taxon>Actinomycetes</taxon>
        <taxon>Micromonosporales</taxon>
        <taxon>Micromonosporaceae</taxon>
    </lineage>
</organism>
<evidence type="ECO:0000313" key="10">
    <source>
        <dbReference type="Proteomes" id="UP000503011"/>
    </source>
</evidence>
<accession>A0A6F8YG80</accession>
<dbReference type="AlphaFoldDB" id="A0A6F8YG80"/>
<keyword evidence="2" id="KW-0805">Transcription regulation</keyword>
<evidence type="ECO:0000256" key="6">
    <source>
        <dbReference type="ARBA" id="ARBA00070406"/>
    </source>
</evidence>
<dbReference type="Proteomes" id="UP000503011">
    <property type="component" value="Chromosome"/>
</dbReference>
<dbReference type="InterPro" id="IPR036388">
    <property type="entry name" value="WH-like_DNA-bd_sf"/>
</dbReference>
<evidence type="ECO:0000256" key="3">
    <source>
        <dbReference type="ARBA" id="ARBA00023125"/>
    </source>
</evidence>
<dbReference type="SUPFAM" id="SSF55781">
    <property type="entry name" value="GAF domain-like"/>
    <property type="match status" value="1"/>
</dbReference>
<evidence type="ECO:0000256" key="5">
    <source>
        <dbReference type="ARBA" id="ARBA00058938"/>
    </source>
</evidence>
<evidence type="ECO:0000256" key="1">
    <source>
        <dbReference type="ARBA" id="ARBA00022798"/>
    </source>
</evidence>
<comment type="function">
    <text evidence="5">May be an activator protein for the gylABX operon.</text>
</comment>
<dbReference type="GO" id="GO:0003700">
    <property type="term" value="F:DNA-binding transcription factor activity"/>
    <property type="evidence" value="ECO:0007669"/>
    <property type="project" value="TreeGrafter"/>
</dbReference>
<dbReference type="Pfam" id="PF09339">
    <property type="entry name" value="HTH_IclR"/>
    <property type="match status" value="1"/>
</dbReference>
<dbReference type="PROSITE" id="PS51078">
    <property type="entry name" value="ICLR_ED"/>
    <property type="match status" value="1"/>
</dbReference>
<feature type="domain" description="IclR-ED" evidence="8">
    <location>
        <begin position="77"/>
        <end position="258"/>
    </location>
</feature>
<gene>
    <name evidence="9" type="ORF">Psuf_022640</name>
</gene>
<dbReference type="GO" id="GO:0045892">
    <property type="term" value="P:negative regulation of DNA-templated transcription"/>
    <property type="evidence" value="ECO:0007669"/>
    <property type="project" value="TreeGrafter"/>
</dbReference>
<sequence>MTIMEGMTSVQPPVKSADRTLEVLEALAASPTRRSLVELSRTLDIPKSSLHGILRTMARRGWVETDPTGTRFGLGVRALEVGAAYLDADDAVGLVAGVLDELSRQFGEATHLGRLDGPDVVYLAKRESTHRLRLYSAIGRKLPAHATALGKALLARHPDPEAQLRWPLPRLTTRTITDRDALHAELRHTRERGYAVDREENTDGIVCFAIAVPLADPPADAISISVPVARIGPESEELITGALARTTEQLRAARSMFS</sequence>